<evidence type="ECO:0000313" key="1">
    <source>
        <dbReference type="EMBL" id="GAA0871983.1"/>
    </source>
</evidence>
<reference evidence="2" key="1">
    <citation type="journal article" date="2019" name="Int. J. Syst. Evol. Microbiol.">
        <title>The Global Catalogue of Microorganisms (GCM) 10K type strain sequencing project: providing services to taxonomists for standard genome sequencing and annotation.</title>
        <authorList>
            <consortium name="The Broad Institute Genomics Platform"/>
            <consortium name="The Broad Institute Genome Sequencing Center for Infectious Disease"/>
            <person name="Wu L."/>
            <person name="Ma J."/>
        </authorList>
    </citation>
    <scope>NUCLEOTIDE SEQUENCE [LARGE SCALE GENOMIC DNA]</scope>
    <source>
        <strain evidence="2">JCM 16082</strain>
    </source>
</reference>
<evidence type="ECO:0000313" key="2">
    <source>
        <dbReference type="Proteomes" id="UP001500507"/>
    </source>
</evidence>
<comment type="caution">
    <text evidence="1">The sequence shown here is derived from an EMBL/GenBank/DDBJ whole genome shotgun (WGS) entry which is preliminary data.</text>
</comment>
<accession>A0ABP3XUF9</accession>
<keyword evidence="2" id="KW-1185">Reference proteome</keyword>
<gene>
    <name evidence="1" type="ORF">GCM10009117_11290</name>
</gene>
<sequence>MKTNFEIDENSGVKYDGIHIDLHNNFELKLKETDGKNILIEFLKLNDDWVHENEFAKLTFVHKNISYEFFENGNNDEYPEDENTLSVIGYFPKSMRNINDGFMQRNKPEIDDDIIYIFQNDKTIRIGCDEIELIVKKQ</sequence>
<name>A0ABP3XUF9_9FLAO</name>
<dbReference type="EMBL" id="BAAAFG010000012">
    <property type="protein sequence ID" value="GAA0871983.1"/>
    <property type="molecule type" value="Genomic_DNA"/>
</dbReference>
<dbReference type="Proteomes" id="UP001500507">
    <property type="component" value="Unassembled WGS sequence"/>
</dbReference>
<organism evidence="1 2">
    <name type="scientific">Gangjinia marincola</name>
    <dbReference type="NCBI Taxonomy" id="578463"/>
    <lineage>
        <taxon>Bacteria</taxon>
        <taxon>Pseudomonadati</taxon>
        <taxon>Bacteroidota</taxon>
        <taxon>Flavobacteriia</taxon>
        <taxon>Flavobacteriales</taxon>
        <taxon>Flavobacteriaceae</taxon>
        <taxon>Gangjinia</taxon>
    </lineage>
</organism>
<proteinExistence type="predicted"/>
<dbReference type="RefSeq" id="WP_343764798.1">
    <property type="nucleotide sequence ID" value="NZ_BAAAFG010000012.1"/>
</dbReference>
<protein>
    <submittedName>
        <fullName evidence="1">Uncharacterized protein</fullName>
    </submittedName>
</protein>